<dbReference type="SUPFAM" id="SSF53098">
    <property type="entry name" value="Ribonuclease H-like"/>
    <property type="match status" value="1"/>
</dbReference>
<dbReference type="SMART" id="SM00990">
    <property type="entry name" value="VRR_NUC"/>
    <property type="match status" value="1"/>
</dbReference>
<dbReference type="InterPro" id="IPR011856">
    <property type="entry name" value="tRNA_endonuc-like_dom_sf"/>
</dbReference>
<dbReference type="EMBL" id="BMIT01000002">
    <property type="protein sequence ID" value="GGE85742.1"/>
    <property type="molecule type" value="Genomic_DNA"/>
</dbReference>
<evidence type="ECO:0000313" key="9">
    <source>
        <dbReference type="EMBL" id="GGE85742.1"/>
    </source>
</evidence>
<dbReference type="SMART" id="SM00479">
    <property type="entry name" value="EXOIII"/>
    <property type="match status" value="1"/>
</dbReference>
<evidence type="ECO:0000259" key="8">
    <source>
        <dbReference type="SMART" id="SM00990"/>
    </source>
</evidence>
<evidence type="ECO:0000256" key="3">
    <source>
        <dbReference type="ARBA" id="ARBA00022722"/>
    </source>
</evidence>
<evidence type="ECO:0000256" key="4">
    <source>
        <dbReference type="ARBA" id="ARBA00022801"/>
    </source>
</evidence>
<evidence type="ECO:0000256" key="1">
    <source>
        <dbReference type="ARBA" id="ARBA00001946"/>
    </source>
</evidence>
<dbReference type="Pfam" id="PF21315">
    <property type="entry name" value="FAN1_HTH"/>
    <property type="match status" value="1"/>
</dbReference>
<evidence type="ECO:0000256" key="5">
    <source>
        <dbReference type="ARBA" id="ARBA00022839"/>
    </source>
</evidence>
<comment type="cofactor">
    <cofactor evidence="1">
        <name>Mg(2+)</name>
        <dbReference type="ChEBI" id="CHEBI:18420"/>
    </cofactor>
</comment>
<keyword evidence="5" id="KW-0269">Exonuclease</keyword>
<proteinExistence type="predicted"/>
<evidence type="ECO:0000313" key="10">
    <source>
        <dbReference type="Proteomes" id="UP000638462"/>
    </source>
</evidence>
<sequence>MSGLAMKTQLPAKYYLSHFFELAEFIQSQCKHLLLEEQQLFLEKLLQLDEQSLCTLLRIYSRKPKIVALSSLNYEEIPNLHGAIFKLKQQGLVAHPSSDELDLLLEYLTKPTLLTLLANNELMATQPDYKKSASKQRLTQLCKEHIDRTHSELEALFSQFVVNSRSQYYEYFEFLHSGRLSGGDINHQNRFVMRDLGIAKVRGDVSESISRFQTLVEAQTHYQLNKLRMQFKESESHTEYQSLAQALLAISSEDELAQSIKNKLLIRLYKQLKEHDLAFAFELLEHCEGSSEAQELAIRQRYKQGDKSWVEQKLEQVIQDPLDDGILYFAEDFLQRKYNKQQRSRLTQMLIDTEHQLEVDDVYRGDVEQGVCEHYQQLGNTVFFTENNLWLSLFTLTFWQELFIETPHPPCNEFDLYPKVLLADCFYTVQQTQIEQKLAKFTSNEALYKYICKNAGQFYEAPNAVFVWHSDMLEPLEVLIKHSPLANLKAHLLQMTKTFKQLKDGYPDLMVLKEDKLTFEEVKAPGDKLRRNQLVSIEVLKQHGFAVNIVAVNWFNDPNRIYSVVDIETTGGVQGNNKITEIAVVQLQAGEVINQWASLINPERSIPTFITKLTGINAAMVRDAPRFEEVADTLRSLLKGSVFVAHNVNFDYGFIRKEYAALGQGFKMPKLCTVVESRKAFPKLKSYSLGNLAAHFELNLTNHHRALADATATAELLNLIQQTQSKKAS</sequence>
<evidence type="ECO:0000259" key="7">
    <source>
        <dbReference type="SMART" id="SM00479"/>
    </source>
</evidence>
<keyword evidence="3" id="KW-0540">Nuclease</keyword>
<dbReference type="EC" id="2.7.7.7" evidence="2"/>
<dbReference type="InterPro" id="IPR036397">
    <property type="entry name" value="RNaseH_sf"/>
</dbReference>
<dbReference type="PANTHER" id="PTHR30231:SF37">
    <property type="entry name" value="EXODEOXYRIBONUCLEASE 10"/>
    <property type="match status" value="1"/>
</dbReference>
<dbReference type="Proteomes" id="UP000638462">
    <property type="component" value="Unassembled WGS sequence"/>
</dbReference>
<dbReference type="Gene3D" id="3.30.420.10">
    <property type="entry name" value="Ribonuclease H-like superfamily/Ribonuclease H"/>
    <property type="match status" value="1"/>
</dbReference>
<comment type="catalytic activity">
    <reaction evidence="6">
        <text>DNA(n) + a 2'-deoxyribonucleoside 5'-triphosphate = DNA(n+1) + diphosphate</text>
        <dbReference type="Rhea" id="RHEA:22508"/>
        <dbReference type="Rhea" id="RHEA-COMP:17339"/>
        <dbReference type="Rhea" id="RHEA-COMP:17340"/>
        <dbReference type="ChEBI" id="CHEBI:33019"/>
        <dbReference type="ChEBI" id="CHEBI:61560"/>
        <dbReference type="ChEBI" id="CHEBI:173112"/>
        <dbReference type="EC" id="2.7.7.7"/>
    </reaction>
</comment>
<evidence type="ECO:0000256" key="2">
    <source>
        <dbReference type="ARBA" id="ARBA00012417"/>
    </source>
</evidence>
<dbReference type="NCBIfam" id="TIGR00573">
    <property type="entry name" value="dnaq"/>
    <property type="match status" value="1"/>
</dbReference>
<accession>A0ABQ1T6E9</accession>
<dbReference type="InterPro" id="IPR049125">
    <property type="entry name" value="FAN1-like_WH"/>
</dbReference>
<organism evidence="9 10">
    <name type="scientific">Pseudoalteromonas gelatinilytica</name>
    <dbReference type="NCBI Taxonomy" id="1703256"/>
    <lineage>
        <taxon>Bacteria</taxon>
        <taxon>Pseudomonadati</taxon>
        <taxon>Pseudomonadota</taxon>
        <taxon>Gammaproteobacteria</taxon>
        <taxon>Alteromonadales</taxon>
        <taxon>Pseudoalteromonadaceae</taxon>
        <taxon>Pseudoalteromonas</taxon>
    </lineage>
</organism>
<dbReference type="InterPro" id="IPR012337">
    <property type="entry name" value="RNaseH-like_sf"/>
</dbReference>
<dbReference type="CDD" id="cd06127">
    <property type="entry name" value="DEDDh"/>
    <property type="match status" value="1"/>
</dbReference>
<evidence type="ECO:0000256" key="6">
    <source>
        <dbReference type="ARBA" id="ARBA00049244"/>
    </source>
</evidence>
<dbReference type="InterPro" id="IPR014883">
    <property type="entry name" value="VRR_NUC"/>
</dbReference>
<dbReference type="InterPro" id="IPR006054">
    <property type="entry name" value="DnaQ"/>
</dbReference>
<reference evidence="10" key="1">
    <citation type="journal article" date="2019" name="Int. J. Syst. Evol. Microbiol.">
        <title>The Global Catalogue of Microorganisms (GCM) 10K type strain sequencing project: providing services to taxonomists for standard genome sequencing and annotation.</title>
        <authorList>
            <consortium name="The Broad Institute Genomics Platform"/>
            <consortium name="The Broad Institute Genome Sequencing Center for Infectious Disease"/>
            <person name="Wu L."/>
            <person name="Ma J."/>
        </authorList>
    </citation>
    <scope>NUCLEOTIDE SEQUENCE [LARGE SCALE GENOMIC DNA]</scope>
    <source>
        <strain evidence="10">CGMCC 1.15394</strain>
    </source>
</reference>
<dbReference type="Pfam" id="PF08774">
    <property type="entry name" value="VRR_NUC"/>
    <property type="match status" value="1"/>
</dbReference>
<dbReference type="Gene3D" id="3.40.1350.10">
    <property type="match status" value="1"/>
</dbReference>
<dbReference type="Pfam" id="PF00929">
    <property type="entry name" value="RNase_T"/>
    <property type="match status" value="1"/>
</dbReference>
<dbReference type="PANTHER" id="PTHR30231">
    <property type="entry name" value="DNA POLYMERASE III SUBUNIT EPSILON"/>
    <property type="match status" value="1"/>
</dbReference>
<keyword evidence="4" id="KW-0378">Hydrolase</keyword>
<dbReference type="InterPro" id="IPR013520">
    <property type="entry name" value="Ribonucl_H"/>
</dbReference>
<name>A0ABQ1T6E9_9GAMM</name>
<protein>
    <recommendedName>
        <fullName evidence="2">DNA-directed DNA polymerase</fullName>
        <ecNumber evidence="2">2.7.7.7</ecNumber>
    </recommendedName>
</protein>
<feature type="domain" description="Exonuclease" evidence="7">
    <location>
        <begin position="561"/>
        <end position="726"/>
    </location>
</feature>
<comment type="caution">
    <text evidence="9">The sequence shown here is derived from an EMBL/GenBank/DDBJ whole genome shotgun (WGS) entry which is preliminary data.</text>
</comment>
<feature type="domain" description="VRR-NUC" evidence="8">
    <location>
        <begin position="457"/>
        <end position="554"/>
    </location>
</feature>
<gene>
    <name evidence="9" type="ORF">GCM10008027_08300</name>
</gene>
<keyword evidence="10" id="KW-1185">Reference proteome</keyword>